<organism evidence="3 4">
    <name type="scientific">Arctia plantaginis</name>
    <name type="common">Wood tiger moth</name>
    <name type="synonym">Phalaena plantaginis</name>
    <dbReference type="NCBI Taxonomy" id="874455"/>
    <lineage>
        <taxon>Eukaryota</taxon>
        <taxon>Metazoa</taxon>
        <taxon>Ecdysozoa</taxon>
        <taxon>Arthropoda</taxon>
        <taxon>Hexapoda</taxon>
        <taxon>Insecta</taxon>
        <taxon>Pterygota</taxon>
        <taxon>Neoptera</taxon>
        <taxon>Endopterygota</taxon>
        <taxon>Lepidoptera</taxon>
        <taxon>Glossata</taxon>
        <taxon>Ditrysia</taxon>
        <taxon>Noctuoidea</taxon>
        <taxon>Erebidae</taxon>
        <taxon>Arctiinae</taxon>
        <taxon>Arctia</taxon>
    </lineage>
</organism>
<name>A0A8S1A263_ARCPL</name>
<dbReference type="OrthoDB" id="66881at2759"/>
<feature type="compositionally biased region" description="Polar residues" evidence="1">
    <location>
        <begin position="163"/>
        <end position="193"/>
    </location>
</feature>
<keyword evidence="2" id="KW-0732">Signal</keyword>
<dbReference type="AlphaFoldDB" id="A0A8S1A263"/>
<feature type="signal peptide" evidence="2">
    <location>
        <begin position="1"/>
        <end position="20"/>
    </location>
</feature>
<feature type="compositionally biased region" description="Pro residues" evidence="1">
    <location>
        <begin position="266"/>
        <end position="283"/>
    </location>
</feature>
<feature type="region of interest" description="Disordered" evidence="1">
    <location>
        <begin position="141"/>
        <end position="303"/>
    </location>
</feature>
<protein>
    <submittedName>
        <fullName evidence="3">Uncharacterized protein</fullName>
    </submittedName>
</protein>
<dbReference type="Proteomes" id="UP000494256">
    <property type="component" value="Unassembled WGS sequence"/>
</dbReference>
<reference evidence="3 4" key="1">
    <citation type="submission" date="2020-04" db="EMBL/GenBank/DDBJ databases">
        <authorList>
            <person name="Wallbank WR R."/>
            <person name="Pardo Diaz C."/>
            <person name="Kozak K."/>
            <person name="Martin S."/>
            <person name="Jiggins C."/>
            <person name="Moest M."/>
            <person name="Warren A I."/>
            <person name="Byers J.R.P. K."/>
            <person name="Montejo-Kovacevich G."/>
            <person name="Yen C E."/>
        </authorList>
    </citation>
    <scope>NUCLEOTIDE SEQUENCE [LARGE SCALE GENOMIC DNA]</scope>
</reference>
<sequence>MAVLSQLYCGILILQIYVNAAPSDVGKLEEIATVKVAGEKLDPIKEVGDNASSIENVREKRYYNPYGFPPINPLVYPGFTKRDDYGNVGNYGIEDPLEQIHRHVQEIANFVRQPQPPRIPHVPIFYPVLFVPPFDCNCNPNNYQPIDQPTDQSTDGPIDRPTEPSTDTPGGQTNYPVTPNEESPEKTNLTNRFSEMDDERRNWGFFINRTGEKRTPNQEFSRPISFDPIRLNQPTSRPSPPVEHGTLQSDVTGNQETSSPQNDRSSPPPNLPPSTTRSPPPSTVRPTFGQFNPMRPPPSRPQNGYPLAAPTACDAAIIACCHRPLVAYDCFAIQGCPNITSYGNPCDTNSILRIIERLQRFYASRSG</sequence>
<dbReference type="EMBL" id="CADEBD010000308">
    <property type="protein sequence ID" value="CAB3239403.1"/>
    <property type="molecule type" value="Genomic_DNA"/>
</dbReference>
<evidence type="ECO:0000256" key="2">
    <source>
        <dbReference type="SAM" id="SignalP"/>
    </source>
</evidence>
<feature type="compositionally biased region" description="Polar residues" evidence="1">
    <location>
        <begin position="141"/>
        <end position="155"/>
    </location>
</feature>
<comment type="caution">
    <text evidence="3">The sequence shown here is derived from an EMBL/GenBank/DDBJ whole genome shotgun (WGS) entry which is preliminary data.</text>
</comment>
<feature type="compositionally biased region" description="Polar residues" evidence="1">
    <location>
        <begin position="246"/>
        <end position="263"/>
    </location>
</feature>
<gene>
    <name evidence="3" type="ORF">APLA_LOCUS8672</name>
</gene>
<evidence type="ECO:0000313" key="3">
    <source>
        <dbReference type="EMBL" id="CAB3239403.1"/>
    </source>
</evidence>
<evidence type="ECO:0000313" key="4">
    <source>
        <dbReference type="Proteomes" id="UP000494256"/>
    </source>
</evidence>
<accession>A0A8S1A263</accession>
<proteinExistence type="predicted"/>
<feature type="chain" id="PRO_5035808627" evidence="2">
    <location>
        <begin position="21"/>
        <end position="367"/>
    </location>
</feature>
<evidence type="ECO:0000256" key="1">
    <source>
        <dbReference type="SAM" id="MobiDB-lite"/>
    </source>
</evidence>